<dbReference type="Gene3D" id="3.30.160.60">
    <property type="entry name" value="Classic Zinc Finger"/>
    <property type="match status" value="1"/>
</dbReference>
<feature type="compositionally biased region" description="Low complexity" evidence="2">
    <location>
        <begin position="68"/>
        <end position="78"/>
    </location>
</feature>
<name>A0ABR1NJX4_9PEZI</name>
<evidence type="ECO:0000313" key="4">
    <source>
        <dbReference type="EMBL" id="KAK7615465.1"/>
    </source>
</evidence>
<keyword evidence="1" id="KW-0175">Coiled coil</keyword>
<dbReference type="SUPFAM" id="SSF57959">
    <property type="entry name" value="Leucine zipper domain"/>
    <property type="match status" value="1"/>
</dbReference>
<dbReference type="InterPro" id="IPR046347">
    <property type="entry name" value="bZIP_sf"/>
</dbReference>
<accession>A0ABR1NJX4</accession>
<feature type="coiled-coil region" evidence="1">
    <location>
        <begin position="365"/>
        <end position="399"/>
    </location>
</feature>
<feature type="region of interest" description="Disordered" evidence="2">
    <location>
        <begin position="91"/>
        <end position="112"/>
    </location>
</feature>
<gene>
    <name evidence="4" type="ORF">JOL62DRAFT_607971</name>
</gene>
<feature type="region of interest" description="Disordered" evidence="2">
    <location>
        <begin position="307"/>
        <end position="346"/>
    </location>
</feature>
<dbReference type="Pfam" id="PF00170">
    <property type="entry name" value="bZIP_1"/>
    <property type="match status" value="1"/>
</dbReference>
<feature type="compositionally biased region" description="Basic residues" evidence="2">
    <location>
        <begin position="128"/>
        <end position="137"/>
    </location>
</feature>
<dbReference type="InterPro" id="IPR004827">
    <property type="entry name" value="bZIP"/>
</dbReference>
<feature type="region of interest" description="Disordered" evidence="2">
    <location>
        <begin position="16"/>
        <end position="78"/>
    </location>
</feature>
<dbReference type="EMBL" id="JBBPBF010000001">
    <property type="protein sequence ID" value="KAK7615465.1"/>
    <property type="molecule type" value="Genomic_DNA"/>
</dbReference>
<comment type="caution">
    <text evidence="4">The sequence shown here is derived from an EMBL/GenBank/DDBJ whole genome shotgun (WGS) entry which is preliminary data.</text>
</comment>
<dbReference type="CDD" id="cd12193">
    <property type="entry name" value="bZIP_GCN4"/>
    <property type="match status" value="1"/>
</dbReference>
<dbReference type="PROSITE" id="PS00036">
    <property type="entry name" value="BZIP_BASIC"/>
    <property type="match status" value="1"/>
</dbReference>
<feature type="compositionally biased region" description="Polar residues" evidence="2">
    <location>
        <begin position="33"/>
        <end position="58"/>
    </location>
</feature>
<keyword evidence="5" id="KW-1185">Reference proteome</keyword>
<dbReference type="PROSITE" id="PS50217">
    <property type="entry name" value="BZIP"/>
    <property type="match status" value="1"/>
</dbReference>
<dbReference type="Proteomes" id="UP001367316">
    <property type="component" value="Unassembled WGS sequence"/>
</dbReference>
<evidence type="ECO:0000256" key="1">
    <source>
        <dbReference type="SAM" id="Coils"/>
    </source>
</evidence>
<evidence type="ECO:0000313" key="5">
    <source>
        <dbReference type="Proteomes" id="UP001367316"/>
    </source>
</evidence>
<evidence type="ECO:0000256" key="2">
    <source>
        <dbReference type="SAM" id="MobiDB-lite"/>
    </source>
</evidence>
<feature type="domain" description="BZIP" evidence="3">
    <location>
        <begin position="347"/>
        <end position="395"/>
    </location>
</feature>
<evidence type="ECO:0000259" key="3">
    <source>
        <dbReference type="PROSITE" id="PS50217"/>
    </source>
</evidence>
<reference evidence="4 5" key="1">
    <citation type="submission" date="2024-04" db="EMBL/GenBank/DDBJ databases">
        <title>Phyllosticta paracitricarpa is synonymous to the EU quarantine fungus P. citricarpa based on phylogenomic analyses.</title>
        <authorList>
            <consortium name="Lawrence Berkeley National Laboratory"/>
            <person name="Van ingen-buijs V.A."/>
            <person name="Van westerhoven A.C."/>
            <person name="Haridas S."/>
            <person name="Skiadas P."/>
            <person name="Martin F."/>
            <person name="Groenewald J.Z."/>
            <person name="Crous P.W."/>
            <person name="Seidl M.F."/>
        </authorList>
    </citation>
    <scope>NUCLEOTIDE SEQUENCE [LARGE SCALE GENOMIC DNA]</scope>
    <source>
        <strain evidence="4 5">CBS 141358</strain>
    </source>
</reference>
<feature type="compositionally biased region" description="Polar residues" evidence="2">
    <location>
        <begin position="313"/>
        <end position="322"/>
    </location>
</feature>
<protein>
    <recommendedName>
        <fullName evidence="3">BZIP domain-containing protein</fullName>
    </recommendedName>
</protein>
<sequence>MAGVKEEMGGLMEVNGSCLGEAYGPVNSPALRSFSSSHPATTSTPKSFTTASNQQQWLPSPAPPALRQPTQQQSQPNFQLPKEDFQLFEQSTPANQPRRPSAPLQPPTFNGHRFYANSAPASTIGFRRHTSSAHKRPPVPLFSSTTGNIPQKSINTVNMVSDNGINVAFDGVGNMSLDSFDWTAFSSANYTSVNDPMSASIGTATTVSPKDIFNDPLSSAPPSTAFTNLTSPSINESPYLGDSYDTSPLFQQEGDMSSADGWYPLFPSDEKTACDSAPVDNAPALEEQTGATPLESPQPLVMDTYVRRKSDSKSNSPAAMTHSSVSGVVKSRRRKGPLPPITVQDPSDKVAIKRARNTLAARESRARKYEHVQTLEKRIAELESDKKALADDVEKWKNIALSSGYTPS</sequence>
<feature type="region of interest" description="Disordered" evidence="2">
    <location>
        <begin position="128"/>
        <end position="147"/>
    </location>
</feature>
<proteinExistence type="predicted"/>
<organism evidence="4 5">
    <name type="scientific">Phyllosticta paracitricarpa</name>
    <dbReference type="NCBI Taxonomy" id="2016321"/>
    <lineage>
        <taxon>Eukaryota</taxon>
        <taxon>Fungi</taxon>
        <taxon>Dikarya</taxon>
        <taxon>Ascomycota</taxon>
        <taxon>Pezizomycotina</taxon>
        <taxon>Dothideomycetes</taxon>
        <taxon>Dothideomycetes incertae sedis</taxon>
        <taxon>Botryosphaeriales</taxon>
        <taxon>Phyllostictaceae</taxon>
        <taxon>Phyllosticta</taxon>
    </lineage>
</organism>